<organism evidence="3 4">
    <name type="scientific">Acaromyces ingoldii</name>
    <dbReference type="NCBI Taxonomy" id="215250"/>
    <lineage>
        <taxon>Eukaryota</taxon>
        <taxon>Fungi</taxon>
        <taxon>Dikarya</taxon>
        <taxon>Basidiomycota</taxon>
        <taxon>Ustilaginomycotina</taxon>
        <taxon>Exobasidiomycetes</taxon>
        <taxon>Exobasidiales</taxon>
        <taxon>Cryptobasidiaceae</taxon>
        <taxon>Acaromyces</taxon>
    </lineage>
</organism>
<evidence type="ECO:0000259" key="2">
    <source>
        <dbReference type="Pfam" id="PF01569"/>
    </source>
</evidence>
<keyword evidence="4" id="KW-1185">Reference proteome</keyword>
<evidence type="ECO:0000313" key="3">
    <source>
        <dbReference type="EMBL" id="PWN90007.1"/>
    </source>
</evidence>
<keyword evidence="1" id="KW-0472">Membrane</keyword>
<dbReference type="Pfam" id="PF01569">
    <property type="entry name" value="PAP2"/>
    <property type="match status" value="1"/>
</dbReference>
<dbReference type="InParanoid" id="A0A316YKT6"/>
<dbReference type="InterPro" id="IPR036938">
    <property type="entry name" value="PAP2/HPO_sf"/>
</dbReference>
<keyword evidence="1" id="KW-0812">Transmembrane</keyword>
<feature type="transmembrane region" description="Helical" evidence="1">
    <location>
        <begin position="63"/>
        <end position="84"/>
    </location>
</feature>
<dbReference type="RefSeq" id="XP_025377205.1">
    <property type="nucleotide sequence ID" value="XM_025521531.1"/>
</dbReference>
<proteinExistence type="predicted"/>
<evidence type="ECO:0000256" key="1">
    <source>
        <dbReference type="SAM" id="Phobius"/>
    </source>
</evidence>
<dbReference type="OrthoDB" id="302705at2759"/>
<dbReference type="EMBL" id="KZ819636">
    <property type="protein sequence ID" value="PWN90007.1"/>
    <property type="molecule type" value="Genomic_DNA"/>
</dbReference>
<feature type="domain" description="Phosphatidic acid phosphatase type 2/haloperoxidase" evidence="2">
    <location>
        <begin position="1"/>
        <end position="79"/>
    </location>
</feature>
<sequence length="115" mass="12532">MPSTHSSTITFMSLYLVGLLVAPLSPTSDLLAYRSLLVPLLLASPPLIMWSRVKLGLHTPEQCMVGAALGFVNTLLLSLLWRGIGSWVGLRGDVAPRVDEVIQHLEDTLRGKLDL</sequence>
<keyword evidence="1" id="KW-1133">Transmembrane helix</keyword>
<reference evidence="3 4" key="1">
    <citation type="journal article" date="2018" name="Mol. Biol. Evol.">
        <title>Broad Genomic Sampling Reveals a Smut Pathogenic Ancestry of the Fungal Clade Ustilaginomycotina.</title>
        <authorList>
            <person name="Kijpornyongpan T."/>
            <person name="Mondo S.J."/>
            <person name="Barry K."/>
            <person name="Sandor L."/>
            <person name="Lee J."/>
            <person name="Lipzen A."/>
            <person name="Pangilinan J."/>
            <person name="LaButti K."/>
            <person name="Hainaut M."/>
            <person name="Henrissat B."/>
            <person name="Grigoriev I.V."/>
            <person name="Spatafora J.W."/>
            <person name="Aime M.C."/>
        </authorList>
    </citation>
    <scope>NUCLEOTIDE SEQUENCE [LARGE SCALE GENOMIC DNA]</scope>
    <source>
        <strain evidence="3 4">MCA 4198</strain>
    </source>
</reference>
<dbReference type="GeneID" id="37043447"/>
<feature type="transmembrane region" description="Helical" evidence="1">
    <location>
        <begin position="7"/>
        <end position="25"/>
    </location>
</feature>
<gene>
    <name evidence="3" type="ORF">FA10DRAFT_266528</name>
</gene>
<feature type="transmembrane region" description="Helical" evidence="1">
    <location>
        <begin position="31"/>
        <end position="51"/>
    </location>
</feature>
<protein>
    <recommendedName>
        <fullName evidence="2">Phosphatidic acid phosphatase type 2/haloperoxidase domain-containing protein</fullName>
    </recommendedName>
</protein>
<dbReference type="InterPro" id="IPR000326">
    <property type="entry name" value="PAP2/HPO"/>
</dbReference>
<dbReference type="Gene3D" id="1.20.144.10">
    <property type="entry name" value="Phosphatidic acid phosphatase type 2/haloperoxidase"/>
    <property type="match status" value="1"/>
</dbReference>
<name>A0A316YKT6_9BASI</name>
<dbReference type="Proteomes" id="UP000245768">
    <property type="component" value="Unassembled WGS sequence"/>
</dbReference>
<dbReference type="STRING" id="215250.A0A316YKT6"/>
<evidence type="ECO:0000313" key="4">
    <source>
        <dbReference type="Proteomes" id="UP000245768"/>
    </source>
</evidence>
<dbReference type="SUPFAM" id="SSF48317">
    <property type="entry name" value="Acid phosphatase/Vanadium-dependent haloperoxidase"/>
    <property type="match status" value="1"/>
</dbReference>
<dbReference type="AlphaFoldDB" id="A0A316YKT6"/>
<accession>A0A316YKT6</accession>